<feature type="compositionally biased region" description="Basic and acidic residues" evidence="1">
    <location>
        <begin position="254"/>
        <end position="275"/>
    </location>
</feature>
<keyword evidence="2" id="KW-0812">Transmembrane</keyword>
<protein>
    <submittedName>
        <fullName evidence="3">Uncharacterized protein</fullName>
    </submittedName>
</protein>
<evidence type="ECO:0000256" key="2">
    <source>
        <dbReference type="SAM" id="Phobius"/>
    </source>
</evidence>
<evidence type="ECO:0000313" key="3">
    <source>
        <dbReference type="EMBL" id="KAJ6259359.1"/>
    </source>
</evidence>
<feature type="region of interest" description="Disordered" evidence="1">
    <location>
        <begin position="308"/>
        <end position="328"/>
    </location>
</feature>
<evidence type="ECO:0000313" key="4">
    <source>
        <dbReference type="Proteomes" id="UP001221413"/>
    </source>
</evidence>
<reference evidence="3" key="1">
    <citation type="submission" date="2023-01" db="EMBL/GenBank/DDBJ databases">
        <title>The chitinases involved in constricting ring structure development in the nematode-trapping fungus Drechslerella dactyloides.</title>
        <authorList>
            <person name="Wang R."/>
            <person name="Zhang L."/>
            <person name="Tang P."/>
            <person name="Li S."/>
            <person name="Liang L."/>
        </authorList>
    </citation>
    <scope>NUCLEOTIDE SEQUENCE</scope>
    <source>
        <strain evidence="3">YMF1.00031</strain>
    </source>
</reference>
<keyword evidence="4" id="KW-1185">Reference proteome</keyword>
<proteinExistence type="predicted"/>
<accession>A0AAD6NIB4</accession>
<keyword evidence="2" id="KW-0472">Membrane</keyword>
<organism evidence="3 4">
    <name type="scientific">Drechslerella dactyloides</name>
    <name type="common">Nematode-trapping fungus</name>
    <name type="synonym">Arthrobotrys dactyloides</name>
    <dbReference type="NCBI Taxonomy" id="74499"/>
    <lineage>
        <taxon>Eukaryota</taxon>
        <taxon>Fungi</taxon>
        <taxon>Dikarya</taxon>
        <taxon>Ascomycota</taxon>
        <taxon>Pezizomycotina</taxon>
        <taxon>Orbiliomycetes</taxon>
        <taxon>Orbiliales</taxon>
        <taxon>Orbiliaceae</taxon>
        <taxon>Drechslerella</taxon>
    </lineage>
</organism>
<comment type="caution">
    <text evidence="3">The sequence shown here is derived from an EMBL/GenBank/DDBJ whole genome shotgun (WGS) entry which is preliminary data.</text>
</comment>
<name>A0AAD6NIB4_DREDA</name>
<dbReference type="AlphaFoldDB" id="A0AAD6NIB4"/>
<feature type="transmembrane region" description="Helical" evidence="2">
    <location>
        <begin position="25"/>
        <end position="45"/>
    </location>
</feature>
<dbReference type="Proteomes" id="UP001221413">
    <property type="component" value="Unassembled WGS sequence"/>
</dbReference>
<evidence type="ECO:0000256" key="1">
    <source>
        <dbReference type="SAM" id="MobiDB-lite"/>
    </source>
</evidence>
<gene>
    <name evidence="3" type="ORF">Dda_6259</name>
</gene>
<dbReference type="EMBL" id="JAQGDS010000007">
    <property type="protein sequence ID" value="KAJ6259359.1"/>
    <property type="molecule type" value="Genomic_DNA"/>
</dbReference>
<feature type="compositionally biased region" description="Basic residues" evidence="1">
    <location>
        <begin position="318"/>
        <end position="328"/>
    </location>
</feature>
<sequence>MVIMLWLLDTIYRPPSCTLKLKRRFCTFSLFIPLFLLILIPLVYIDVYYTPLTTFWKNRNVRPPAKHLDASRDLSTTQPPTSINPELFKREFRTRIVRKVICPEADDILNDWSPQNYRNLTREDAQGNIQILTRPNWQRPHTTTYHPMRRTMHLWLAHCTSCHCDENGNLIEGPSYGYYDCHAETAEECQYWYSCYCITKEVRDEIFSPEELARFIAEANMQEEGGLPESQAGPSTHRERPRPRPAADEIGELSTDRREVDGTNERYEVEGPSRSRRGNWDWFRRSVTRFGRWWGVHVLDRTINRAHGGLRGSNPGKGKGKGKGPGFRKRVVNVSTERDANGLEARRRRARRSIKATFGRRADV</sequence>
<feature type="region of interest" description="Disordered" evidence="1">
    <location>
        <begin position="222"/>
        <end position="275"/>
    </location>
</feature>
<keyword evidence="2" id="KW-1133">Transmembrane helix</keyword>